<dbReference type="Proteomes" id="UP000006727">
    <property type="component" value="Chromosome 9"/>
</dbReference>
<reference evidence="3 5" key="1">
    <citation type="journal article" date="2008" name="Science">
        <title>The Physcomitrella genome reveals evolutionary insights into the conquest of land by plants.</title>
        <authorList>
            <person name="Rensing S."/>
            <person name="Lang D."/>
            <person name="Zimmer A."/>
            <person name="Terry A."/>
            <person name="Salamov A."/>
            <person name="Shapiro H."/>
            <person name="Nishiyama T."/>
            <person name="Perroud P.-F."/>
            <person name="Lindquist E."/>
            <person name="Kamisugi Y."/>
            <person name="Tanahashi T."/>
            <person name="Sakakibara K."/>
            <person name="Fujita T."/>
            <person name="Oishi K."/>
            <person name="Shin-I T."/>
            <person name="Kuroki Y."/>
            <person name="Toyoda A."/>
            <person name="Suzuki Y."/>
            <person name="Hashimoto A."/>
            <person name="Yamaguchi K."/>
            <person name="Sugano A."/>
            <person name="Kohara Y."/>
            <person name="Fujiyama A."/>
            <person name="Anterola A."/>
            <person name="Aoki S."/>
            <person name="Ashton N."/>
            <person name="Barbazuk W.B."/>
            <person name="Barker E."/>
            <person name="Bennetzen J."/>
            <person name="Bezanilla M."/>
            <person name="Blankenship R."/>
            <person name="Cho S.H."/>
            <person name="Dutcher S."/>
            <person name="Estelle M."/>
            <person name="Fawcett J.A."/>
            <person name="Gundlach H."/>
            <person name="Hanada K."/>
            <person name="Heyl A."/>
            <person name="Hicks K.A."/>
            <person name="Hugh J."/>
            <person name="Lohr M."/>
            <person name="Mayer K."/>
            <person name="Melkozernov A."/>
            <person name="Murata T."/>
            <person name="Nelson D."/>
            <person name="Pils B."/>
            <person name="Prigge M."/>
            <person name="Reiss B."/>
            <person name="Renner T."/>
            <person name="Rombauts S."/>
            <person name="Rushton P."/>
            <person name="Sanderfoot A."/>
            <person name="Schween G."/>
            <person name="Shiu S.-H."/>
            <person name="Stueber K."/>
            <person name="Theodoulou F.L."/>
            <person name="Tu H."/>
            <person name="Van de Peer Y."/>
            <person name="Verrier P.J."/>
            <person name="Waters E."/>
            <person name="Wood A."/>
            <person name="Yang L."/>
            <person name="Cove D."/>
            <person name="Cuming A."/>
            <person name="Hasebe M."/>
            <person name="Lucas S."/>
            <person name="Mishler D.B."/>
            <person name="Reski R."/>
            <person name="Grigoriev I."/>
            <person name="Quatrano R.S."/>
            <person name="Boore J.L."/>
        </authorList>
    </citation>
    <scope>NUCLEOTIDE SEQUENCE [LARGE SCALE GENOMIC DNA]</scope>
    <source>
        <strain evidence="4 5">cv. Gransden 2004</strain>
    </source>
</reference>
<dbReference type="InParanoid" id="A0A2K1K374"/>
<evidence type="ECO:0000313" key="3">
    <source>
        <dbReference type="EMBL" id="PNR48232.1"/>
    </source>
</evidence>
<accession>A0A2K1K374</accession>
<dbReference type="GO" id="GO:0007076">
    <property type="term" value="P:mitotic chromosome condensation"/>
    <property type="evidence" value="ECO:0000318"/>
    <property type="project" value="GO_Central"/>
</dbReference>
<feature type="region of interest" description="Disordered" evidence="2">
    <location>
        <begin position="467"/>
        <end position="504"/>
    </location>
</feature>
<name>A0A2K1K374_PHYPA</name>
<keyword evidence="5" id="KW-1185">Reference proteome</keyword>
<evidence type="ECO:0000313" key="4">
    <source>
        <dbReference type="EnsemblPlants" id="Pp3c9_14687V3.1"/>
    </source>
</evidence>
<dbReference type="GO" id="GO:0003682">
    <property type="term" value="F:chromatin binding"/>
    <property type="evidence" value="ECO:0000318"/>
    <property type="project" value="GO_Central"/>
</dbReference>
<feature type="region of interest" description="Disordered" evidence="2">
    <location>
        <begin position="289"/>
        <end position="343"/>
    </location>
</feature>
<dbReference type="EMBL" id="ABEU02000009">
    <property type="protein sequence ID" value="PNR48232.1"/>
    <property type="molecule type" value="Genomic_DNA"/>
</dbReference>
<feature type="compositionally biased region" description="Polar residues" evidence="2">
    <location>
        <begin position="482"/>
        <end position="491"/>
    </location>
</feature>
<evidence type="ECO:0000313" key="5">
    <source>
        <dbReference type="Proteomes" id="UP000006727"/>
    </source>
</evidence>
<organism evidence="3">
    <name type="scientific">Physcomitrium patens</name>
    <name type="common">Spreading-leaved earth moss</name>
    <name type="synonym">Physcomitrella patens</name>
    <dbReference type="NCBI Taxonomy" id="3218"/>
    <lineage>
        <taxon>Eukaryota</taxon>
        <taxon>Viridiplantae</taxon>
        <taxon>Streptophyta</taxon>
        <taxon>Embryophyta</taxon>
        <taxon>Bryophyta</taxon>
        <taxon>Bryophytina</taxon>
        <taxon>Bryopsida</taxon>
        <taxon>Funariidae</taxon>
        <taxon>Funariales</taxon>
        <taxon>Funariaceae</taxon>
        <taxon>Physcomitrium</taxon>
    </lineage>
</organism>
<feature type="compositionally biased region" description="Basic and acidic residues" evidence="2">
    <location>
        <begin position="468"/>
        <end position="480"/>
    </location>
</feature>
<dbReference type="PaxDb" id="3218-PP1S302_16V6.1"/>
<sequence length="564" mass="65032">MMNGRVQDLKAALQEKEEEANMQSNYCKEVKTLLWKRDAIIAQLQLSEQQLQSSLAREEAAREALEVSRNKVQDEKILVEKRLSEMHNQIKALESGDSCDGQQRGQHRSETRKLMELKDDFSNVQEGALKDLDDREGVMHRIQKRMRELQRSLRSKDNALSNKNNEYRQALQEIERLTKEYEGLKQEFEDVNKRNDELETALAQLQDYTDGRMAASISEALTPPVEVLPYEFSQGGASGEGFCTGDLRIDDILLDGVGSEQLSNASVYHANFEKIQIIEVEMPDICSQQRQVLPKQEQHEQQEQQKSQATSKHLHHSFDPPPLSVQTLPPAGPSAPEQLQPTAAQPRVLSPLEPPRNVEGCCSELDAKYNSIQDEILKREQCWRKTEGLMRAALTRRMKLLEESTEVNTSELQPGVTWSTQTGLKVHDISGNYHNLEKAKLEQVDHTERRKQMYDENCLNHYMSQRKVSREDGHKYHAPDSSRGQRQNYGHNNEHGRRINKDVDHCKKMDNPNHRRWHEEGVTLDWRKSADRNAQLEDCKVSEHYGHYERNGQSGRNIRKGRFP</sequence>
<keyword evidence="1" id="KW-0175">Coiled coil</keyword>
<dbReference type="GO" id="GO:0000793">
    <property type="term" value="C:condensed chromosome"/>
    <property type="evidence" value="ECO:0000318"/>
    <property type="project" value="GO_Central"/>
</dbReference>
<feature type="compositionally biased region" description="Basic and acidic residues" evidence="2">
    <location>
        <begin position="492"/>
        <end position="504"/>
    </location>
</feature>
<reference evidence="3 5" key="2">
    <citation type="journal article" date="2018" name="Plant J.">
        <title>The Physcomitrella patens chromosome-scale assembly reveals moss genome structure and evolution.</title>
        <authorList>
            <person name="Lang D."/>
            <person name="Ullrich K.K."/>
            <person name="Murat F."/>
            <person name="Fuchs J."/>
            <person name="Jenkins J."/>
            <person name="Haas F.B."/>
            <person name="Piednoel M."/>
            <person name="Gundlach H."/>
            <person name="Van Bel M."/>
            <person name="Meyberg R."/>
            <person name="Vives C."/>
            <person name="Morata J."/>
            <person name="Symeonidi A."/>
            <person name="Hiss M."/>
            <person name="Muchero W."/>
            <person name="Kamisugi Y."/>
            <person name="Saleh O."/>
            <person name="Blanc G."/>
            <person name="Decker E.L."/>
            <person name="van Gessel N."/>
            <person name="Grimwood J."/>
            <person name="Hayes R.D."/>
            <person name="Graham S.W."/>
            <person name="Gunter L.E."/>
            <person name="McDaniel S.F."/>
            <person name="Hoernstein S.N.W."/>
            <person name="Larsson A."/>
            <person name="Li F.W."/>
            <person name="Perroud P.F."/>
            <person name="Phillips J."/>
            <person name="Ranjan P."/>
            <person name="Rokshar D.S."/>
            <person name="Rothfels C.J."/>
            <person name="Schneider L."/>
            <person name="Shu S."/>
            <person name="Stevenson D.W."/>
            <person name="Thummler F."/>
            <person name="Tillich M."/>
            <person name="Villarreal Aguilar J.C."/>
            <person name="Widiez T."/>
            <person name="Wong G.K."/>
            <person name="Wymore A."/>
            <person name="Zhang Y."/>
            <person name="Zimmer A.D."/>
            <person name="Quatrano R.S."/>
            <person name="Mayer K.F.X."/>
            <person name="Goodstein D."/>
            <person name="Casacuberta J.M."/>
            <person name="Vandepoele K."/>
            <person name="Reski R."/>
            <person name="Cuming A.C."/>
            <person name="Tuskan G.A."/>
            <person name="Maumus F."/>
            <person name="Salse J."/>
            <person name="Schmutz J."/>
            <person name="Rensing S.A."/>
        </authorList>
    </citation>
    <scope>NUCLEOTIDE SEQUENCE [LARGE SCALE GENOMIC DNA]</scope>
    <source>
        <strain evidence="4 5">cv. Gransden 2004</strain>
    </source>
</reference>
<protein>
    <submittedName>
        <fullName evidence="3 4">Uncharacterized protein</fullName>
    </submittedName>
</protein>
<evidence type="ECO:0000256" key="1">
    <source>
        <dbReference type="SAM" id="Coils"/>
    </source>
</evidence>
<dbReference type="Gramene" id="Pp3c9_14687V3.1">
    <property type="protein sequence ID" value="Pp3c9_14687V3.1"/>
    <property type="gene ID" value="Pp3c9_14687"/>
</dbReference>
<dbReference type="GO" id="GO:0000785">
    <property type="term" value="C:chromatin"/>
    <property type="evidence" value="ECO:0000318"/>
    <property type="project" value="GO_Central"/>
</dbReference>
<gene>
    <name evidence="3" type="ORF">PHYPA_012707</name>
</gene>
<feature type="coiled-coil region" evidence="1">
    <location>
        <begin position="6"/>
        <end position="75"/>
    </location>
</feature>
<evidence type="ECO:0000256" key="2">
    <source>
        <dbReference type="SAM" id="MobiDB-lite"/>
    </source>
</evidence>
<proteinExistence type="predicted"/>
<dbReference type="AlphaFoldDB" id="A0A2K1K374"/>
<dbReference type="GO" id="GO:0000796">
    <property type="term" value="C:condensin complex"/>
    <property type="evidence" value="ECO:0000318"/>
    <property type="project" value="GO_Central"/>
</dbReference>
<reference evidence="4" key="3">
    <citation type="submission" date="2020-12" db="UniProtKB">
        <authorList>
            <consortium name="EnsemblPlants"/>
        </authorList>
    </citation>
    <scope>IDENTIFICATION</scope>
</reference>
<feature type="coiled-coil region" evidence="1">
    <location>
        <begin position="139"/>
        <end position="208"/>
    </location>
</feature>
<dbReference type="EnsemblPlants" id="Pp3c9_14687V3.1">
    <property type="protein sequence ID" value="Pp3c9_14687V3.1"/>
    <property type="gene ID" value="Pp3c9_14687"/>
</dbReference>